<protein>
    <submittedName>
        <fullName evidence="1">Cell division control protein 48, variant 1</fullName>
    </submittedName>
</protein>
<dbReference type="AlphaFoldDB" id="A0A9W7SRX5"/>
<keyword evidence="1" id="KW-0131">Cell cycle</keyword>
<accession>A0A9W7SRX5</accession>
<proteinExistence type="predicted"/>
<comment type="caution">
    <text evidence="1">The sequence shown here is derived from an EMBL/GenBank/DDBJ whole genome shotgun (WGS) entry which is preliminary data.</text>
</comment>
<reference evidence="1 2" key="2">
    <citation type="journal article" date="2021" name="Curr. Genet.">
        <title>Genetic response to nitrogen starvation in the aggressive Eucalyptus foliar pathogen Teratosphaeria destructans.</title>
        <authorList>
            <person name="Havenga M."/>
            <person name="Wingfield B.D."/>
            <person name="Wingfield M.J."/>
            <person name="Dreyer L.L."/>
            <person name="Roets F."/>
            <person name="Aylward J."/>
        </authorList>
    </citation>
    <scope>NUCLEOTIDE SEQUENCE [LARGE SCALE GENOMIC DNA]</scope>
    <source>
        <strain evidence="1">CMW44962</strain>
    </source>
</reference>
<dbReference type="EMBL" id="RIBY02001874">
    <property type="protein sequence ID" value="KAH9827501.1"/>
    <property type="molecule type" value="Genomic_DNA"/>
</dbReference>
<keyword evidence="1" id="KW-0132">Cell division</keyword>
<evidence type="ECO:0000313" key="2">
    <source>
        <dbReference type="Proteomes" id="UP001138500"/>
    </source>
</evidence>
<dbReference type="Proteomes" id="UP001138500">
    <property type="component" value="Unassembled WGS sequence"/>
</dbReference>
<dbReference type="GO" id="GO:0051301">
    <property type="term" value="P:cell division"/>
    <property type="evidence" value="ECO:0007669"/>
    <property type="project" value="UniProtKB-KW"/>
</dbReference>
<sequence length="212" mass="24149">MDSIEDSETVVSLIESGDRDETVILDVHRHGGNEWFMDDFPCAGPAYMELSNKHKNLVQWAITRRTVAVRDITYYIYCRNVAAWAQMESPTAAHKIADVTGINAPVNNAVALKRFYPLLARMAFPIEGLVRSVCIGTYRFTFDVKYPDGGLVVSYAPYPVVIPNPRGEEHRRMYMFVTSPIVMPFLFRLPKKMTVDFEGEILNQILLPLRDD</sequence>
<organism evidence="1 2">
    <name type="scientific">Teratosphaeria destructans</name>
    <dbReference type="NCBI Taxonomy" id="418781"/>
    <lineage>
        <taxon>Eukaryota</taxon>
        <taxon>Fungi</taxon>
        <taxon>Dikarya</taxon>
        <taxon>Ascomycota</taxon>
        <taxon>Pezizomycotina</taxon>
        <taxon>Dothideomycetes</taxon>
        <taxon>Dothideomycetidae</taxon>
        <taxon>Mycosphaerellales</taxon>
        <taxon>Teratosphaeriaceae</taxon>
        <taxon>Teratosphaeria</taxon>
    </lineage>
</organism>
<dbReference type="OrthoDB" id="4758498at2759"/>
<reference evidence="1 2" key="1">
    <citation type="journal article" date="2018" name="IMA Fungus">
        <title>IMA Genome-F 10: Nine draft genome sequences of Claviceps purpurea s.lat., including C. arundinis, C. humidiphila, and C. cf. spartinae, pseudomolecules for the pitch canker pathogen Fusarium circinatum, draft genome of Davidsoniella eucalypti, Grosmannia galeiformis, Quambalaria eucalypti, and Teratosphaeria destructans.</title>
        <authorList>
            <person name="Wingfield B.D."/>
            <person name="Liu M."/>
            <person name="Nguyen H.D."/>
            <person name="Lane F.A."/>
            <person name="Morgan S.W."/>
            <person name="De Vos L."/>
            <person name="Wilken P.M."/>
            <person name="Duong T.A."/>
            <person name="Aylward J."/>
            <person name="Coetzee M.P."/>
            <person name="Dadej K."/>
            <person name="De Beer Z.W."/>
            <person name="Findlay W."/>
            <person name="Havenga M."/>
            <person name="Kolarik M."/>
            <person name="Menzies J.G."/>
            <person name="Naidoo K."/>
            <person name="Pochopski O."/>
            <person name="Shoukouhi P."/>
            <person name="Santana Q.C."/>
            <person name="Seifert K.A."/>
            <person name="Soal N."/>
            <person name="Steenkamp E.T."/>
            <person name="Tatham C.T."/>
            <person name="van der Nest M.A."/>
            <person name="Wingfield M.J."/>
        </authorList>
    </citation>
    <scope>NUCLEOTIDE SEQUENCE [LARGE SCALE GENOMIC DNA]</scope>
    <source>
        <strain evidence="1">CMW44962</strain>
    </source>
</reference>
<name>A0A9W7SRX5_9PEZI</name>
<evidence type="ECO:0000313" key="1">
    <source>
        <dbReference type="EMBL" id="KAH9827501.1"/>
    </source>
</evidence>
<gene>
    <name evidence="1" type="ORF">Tdes44962_MAKER09695</name>
</gene>
<keyword evidence="2" id="KW-1185">Reference proteome</keyword>